<dbReference type="Gene3D" id="1.25.40.10">
    <property type="entry name" value="Tetratricopeptide repeat domain"/>
    <property type="match status" value="1"/>
</dbReference>
<protein>
    <submittedName>
        <fullName evidence="1">Tetratricopeptide repeat protein</fullName>
    </submittedName>
</protein>
<name>A0ABW3N2H5_9MICO</name>
<proteinExistence type="predicted"/>
<comment type="caution">
    <text evidence="1">The sequence shown here is derived from an EMBL/GenBank/DDBJ whole genome shotgun (WGS) entry which is preliminary data.</text>
</comment>
<organism evidence="1 2">
    <name type="scientific">Terrabacter terrigena</name>
    <dbReference type="NCBI Taxonomy" id="574718"/>
    <lineage>
        <taxon>Bacteria</taxon>
        <taxon>Bacillati</taxon>
        <taxon>Actinomycetota</taxon>
        <taxon>Actinomycetes</taxon>
        <taxon>Micrococcales</taxon>
        <taxon>Intrasporangiaceae</taxon>
        <taxon>Terrabacter</taxon>
    </lineage>
</organism>
<evidence type="ECO:0000313" key="2">
    <source>
        <dbReference type="Proteomes" id="UP001597046"/>
    </source>
</evidence>
<dbReference type="Pfam" id="PF14559">
    <property type="entry name" value="TPR_19"/>
    <property type="match status" value="1"/>
</dbReference>
<dbReference type="RefSeq" id="WP_386053896.1">
    <property type="nucleotide sequence ID" value="NZ_JBHTKH010000012.1"/>
</dbReference>
<dbReference type="InterPro" id="IPR011990">
    <property type="entry name" value="TPR-like_helical_dom_sf"/>
</dbReference>
<reference evidence="2" key="1">
    <citation type="journal article" date="2019" name="Int. J. Syst. Evol. Microbiol.">
        <title>The Global Catalogue of Microorganisms (GCM) 10K type strain sequencing project: providing services to taxonomists for standard genome sequencing and annotation.</title>
        <authorList>
            <consortium name="The Broad Institute Genomics Platform"/>
            <consortium name="The Broad Institute Genome Sequencing Center for Infectious Disease"/>
            <person name="Wu L."/>
            <person name="Ma J."/>
        </authorList>
    </citation>
    <scope>NUCLEOTIDE SEQUENCE [LARGE SCALE GENOMIC DNA]</scope>
    <source>
        <strain evidence="2">CCUG 57508</strain>
    </source>
</reference>
<sequence>MNTTTPFTLRLSWAEGLFERGDFLAAATALAELVDEIDSAGPASASDGVLHSVTDLRLLLARAYFKSAQLGRAESTLVRVIEDAPTDAYAHLLLGRTLQRAGRHADAARPLALAEVFGGYERPKAYGTDEATGTPAPATT</sequence>
<dbReference type="SUPFAM" id="SSF48452">
    <property type="entry name" value="TPR-like"/>
    <property type="match status" value="1"/>
</dbReference>
<evidence type="ECO:0000313" key="1">
    <source>
        <dbReference type="EMBL" id="MFD1055864.1"/>
    </source>
</evidence>
<accession>A0ABW3N2H5</accession>
<dbReference type="EMBL" id="JBHTKH010000012">
    <property type="protein sequence ID" value="MFD1055864.1"/>
    <property type="molecule type" value="Genomic_DNA"/>
</dbReference>
<dbReference type="Proteomes" id="UP001597046">
    <property type="component" value="Unassembled WGS sequence"/>
</dbReference>
<gene>
    <name evidence="1" type="ORF">ACFQ2V_16235</name>
</gene>
<keyword evidence="2" id="KW-1185">Reference proteome</keyword>